<evidence type="ECO:0000256" key="1">
    <source>
        <dbReference type="ARBA" id="ARBA00023002"/>
    </source>
</evidence>
<proteinExistence type="predicted"/>
<dbReference type="Gene3D" id="3.40.50.720">
    <property type="entry name" value="NAD(P)-binding Rossmann-like Domain"/>
    <property type="match status" value="1"/>
</dbReference>
<dbReference type="GO" id="GO:0016616">
    <property type="term" value="F:oxidoreductase activity, acting on the CH-OH group of donors, NAD or NADP as acceptor"/>
    <property type="evidence" value="ECO:0007669"/>
    <property type="project" value="TreeGrafter"/>
</dbReference>
<gene>
    <name evidence="3" type="ORF">IEQ34_023119</name>
</gene>
<dbReference type="PANTHER" id="PTHR10366">
    <property type="entry name" value="NAD DEPENDENT EPIMERASE/DEHYDRATASE"/>
    <property type="match status" value="1"/>
</dbReference>
<protein>
    <recommendedName>
        <fullName evidence="2">NAD(P)-binding domain-containing protein</fullName>
    </recommendedName>
</protein>
<dbReference type="Proteomes" id="UP000775213">
    <property type="component" value="Unassembled WGS sequence"/>
</dbReference>
<dbReference type="PANTHER" id="PTHR10366:SF749">
    <property type="entry name" value="NAD DEPENDENT EPIMERASE_DEHYDRATASE FAMILY PROTEIN, EXPRESSED"/>
    <property type="match status" value="1"/>
</dbReference>
<evidence type="ECO:0000259" key="2">
    <source>
        <dbReference type="Pfam" id="PF13460"/>
    </source>
</evidence>
<accession>A0AAV7FZQ8</accession>
<dbReference type="SUPFAM" id="SSF51735">
    <property type="entry name" value="NAD(P)-binding Rossmann-fold domains"/>
    <property type="match status" value="1"/>
</dbReference>
<sequence>MQLTGDLYYPNSLPPHSSSHLYIHIPLRHLQPAVLPPFRLSSNSSMAPAAIARHTTKTVCVMDSSSHLGAALVDRLLHRGYTVHAAAFAGGDATKAAWSENKRVRVFRADPLDYNSIAEAIRGCSGLFYTFDDESSYDEFMVEIELRAAHNVLEACAQADSIERVVFTSSVTALIWNEKLKVTEDVDERDWSDPNFCRKFKLWHALAKTLSEKTAWALAMDRGVDMVAVNAGLILAGPELSPSNPYLKGAPEMYEDGVLVTVKLKFLVDAHICVFENPEAYGRYLCFNHTISHPKDAIKLAQMLSPGPSPPPSDGLGVIQERIHSKKLNKLLLEYRDGLQVAE</sequence>
<dbReference type="InterPro" id="IPR036291">
    <property type="entry name" value="NAD(P)-bd_dom_sf"/>
</dbReference>
<dbReference type="InterPro" id="IPR050425">
    <property type="entry name" value="NAD(P)_dehydrat-like"/>
</dbReference>
<dbReference type="InterPro" id="IPR016040">
    <property type="entry name" value="NAD(P)-bd_dom"/>
</dbReference>
<keyword evidence="1" id="KW-0560">Oxidoreductase</keyword>
<feature type="domain" description="NAD(P)-binding" evidence="2">
    <location>
        <begin position="67"/>
        <end position="174"/>
    </location>
</feature>
<dbReference type="CDD" id="cd08958">
    <property type="entry name" value="FR_SDR_e"/>
    <property type="match status" value="1"/>
</dbReference>
<name>A0AAV7FZQ8_DENCH</name>
<dbReference type="AlphaFoldDB" id="A0AAV7FZQ8"/>
<organism evidence="3 4">
    <name type="scientific">Dendrobium chrysotoxum</name>
    <name type="common">Orchid</name>
    <dbReference type="NCBI Taxonomy" id="161865"/>
    <lineage>
        <taxon>Eukaryota</taxon>
        <taxon>Viridiplantae</taxon>
        <taxon>Streptophyta</taxon>
        <taxon>Embryophyta</taxon>
        <taxon>Tracheophyta</taxon>
        <taxon>Spermatophyta</taxon>
        <taxon>Magnoliopsida</taxon>
        <taxon>Liliopsida</taxon>
        <taxon>Asparagales</taxon>
        <taxon>Orchidaceae</taxon>
        <taxon>Epidendroideae</taxon>
        <taxon>Malaxideae</taxon>
        <taxon>Dendrobiinae</taxon>
        <taxon>Dendrobium</taxon>
    </lineage>
</organism>
<dbReference type="EMBL" id="JAGFBR010000019">
    <property type="protein sequence ID" value="KAH0449319.1"/>
    <property type="molecule type" value="Genomic_DNA"/>
</dbReference>
<evidence type="ECO:0000313" key="3">
    <source>
        <dbReference type="EMBL" id="KAH0449319.1"/>
    </source>
</evidence>
<dbReference type="Pfam" id="PF13460">
    <property type="entry name" value="NAD_binding_10"/>
    <property type="match status" value="1"/>
</dbReference>
<keyword evidence="4" id="KW-1185">Reference proteome</keyword>
<evidence type="ECO:0000313" key="4">
    <source>
        <dbReference type="Proteomes" id="UP000775213"/>
    </source>
</evidence>
<reference evidence="3 4" key="1">
    <citation type="journal article" date="2021" name="Hortic Res">
        <title>Chromosome-scale assembly of the Dendrobium chrysotoxum genome enhances the understanding of orchid evolution.</title>
        <authorList>
            <person name="Zhang Y."/>
            <person name="Zhang G.Q."/>
            <person name="Zhang D."/>
            <person name="Liu X.D."/>
            <person name="Xu X.Y."/>
            <person name="Sun W.H."/>
            <person name="Yu X."/>
            <person name="Zhu X."/>
            <person name="Wang Z.W."/>
            <person name="Zhao X."/>
            <person name="Zhong W.Y."/>
            <person name="Chen H."/>
            <person name="Yin W.L."/>
            <person name="Huang T."/>
            <person name="Niu S.C."/>
            <person name="Liu Z.J."/>
        </authorList>
    </citation>
    <scope>NUCLEOTIDE SEQUENCE [LARGE SCALE GENOMIC DNA]</scope>
    <source>
        <strain evidence="3">Lindl</strain>
    </source>
</reference>
<comment type="caution">
    <text evidence="3">The sequence shown here is derived from an EMBL/GenBank/DDBJ whole genome shotgun (WGS) entry which is preliminary data.</text>
</comment>